<dbReference type="Pfam" id="PF02609">
    <property type="entry name" value="Exonuc_VII_S"/>
    <property type="match status" value="1"/>
</dbReference>
<dbReference type="EC" id="3.1.11.6" evidence="6"/>
<dbReference type="EMBL" id="CP040463">
    <property type="protein sequence ID" value="QCT94837.1"/>
    <property type="molecule type" value="Genomic_DNA"/>
</dbReference>
<keyword evidence="4 8" id="KW-0378">Hydrolase</keyword>
<keyword evidence="2" id="KW-0963">Cytoplasm</keyword>
<keyword evidence="3" id="KW-0540">Nuclease</keyword>
<evidence type="ECO:0000256" key="3">
    <source>
        <dbReference type="ARBA" id="ARBA00022722"/>
    </source>
</evidence>
<keyword evidence="5" id="KW-0269">Exonuclease</keyword>
<dbReference type="GO" id="GO:0006308">
    <property type="term" value="P:DNA catabolic process"/>
    <property type="evidence" value="ECO:0007669"/>
    <property type="project" value="UniProtKB-UniRule"/>
</dbReference>
<dbReference type="EMBL" id="ABCJ01000001">
    <property type="protein sequence ID" value="EDM24188.1"/>
    <property type="molecule type" value="Genomic_DNA"/>
</dbReference>
<sequence>MQDFEKKVEEAKKLLEKLNDPEIKLSEAMEYYKKGIKLLEEASEMIEKAKLEFQEIK</sequence>
<dbReference type="InterPro" id="IPR003761">
    <property type="entry name" value="Exonuc_VII_S"/>
</dbReference>
<evidence type="ECO:0000313" key="8">
    <source>
        <dbReference type="EMBL" id="QCT94837.1"/>
    </source>
</evidence>
<proteinExistence type="inferred from homology"/>
<name>A0AAI9AIA9_9BACT</name>
<protein>
    <recommendedName>
        <fullName evidence="6">Exodeoxyribonuclease VII small subunit</fullName>
        <ecNumber evidence="6">3.1.11.6</ecNumber>
    </recommendedName>
</protein>
<evidence type="ECO:0000256" key="1">
    <source>
        <dbReference type="ARBA" id="ARBA00009998"/>
    </source>
</evidence>
<evidence type="ECO:0000313" key="7">
    <source>
        <dbReference type="EMBL" id="EDM24188.1"/>
    </source>
</evidence>
<dbReference type="GO" id="GO:0009318">
    <property type="term" value="C:exodeoxyribonuclease VII complex"/>
    <property type="evidence" value="ECO:0007669"/>
    <property type="project" value="UniProtKB-UniRule"/>
</dbReference>
<accession>A0AAI9AIA9</accession>
<evidence type="ECO:0000313" key="10">
    <source>
        <dbReference type="Proteomes" id="UP000306825"/>
    </source>
</evidence>
<dbReference type="NCBIfam" id="TIGR01280">
    <property type="entry name" value="xseB"/>
    <property type="match status" value="1"/>
</dbReference>
<reference evidence="7 9" key="1">
    <citation type="journal article" date="2011" name="Stand. Genomic Sci.">
        <title>Draft genome sequence of Caminibacter mediatlanticus strain TB-2, an epsilonproteobacterium isolated from a deep-sea hydrothermal vent.</title>
        <authorList>
            <person name="Giovannelli D."/>
            <person name="Ferriera S."/>
            <person name="Johnson J."/>
            <person name="Kravitz S."/>
            <person name="Perez-Rodriguez I."/>
            <person name="Ricci J."/>
            <person name="O'Brien C."/>
            <person name="Voordeckers J.W."/>
            <person name="Bini E."/>
            <person name="Vetriani C."/>
        </authorList>
    </citation>
    <scope>NUCLEOTIDE SEQUENCE [LARGE SCALE GENOMIC DNA]</scope>
    <source>
        <strain evidence="7 9">TB-2</strain>
    </source>
</reference>
<dbReference type="Gene3D" id="1.10.287.1040">
    <property type="entry name" value="Exonuclease VII, small subunit"/>
    <property type="match status" value="1"/>
</dbReference>
<organism evidence="7 9">
    <name type="scientific">Caminibacter mediatlanticus TB-2</name>
    <dbReference type="NCBI Taxonomy" id="391592"/>
    <lineage>
        <taxon>Bacteria</taxon>
        <taxon>Pseudomonadati</taxon>
        <taxon>Campylobacterota</taxon>
        <taxon>Epsilonproteobacteria</taxon>
        <taxon>Nautiliales</taxon>
        <taxon>Nautiliaceae</taxon>
        <taxon>Caminibacter</taxon>
    </lineage>
</organism>
<dbReference type="AlphaFoldDB" id="A0AAI9AIA9"/>
<evidence type="ECO:0000313" key="9">
    <source>
        <dbReference type="Proteomes" id="UP000003288"/>
    </source>
</evidence>
<dbReference type="Proteomes" id="UP000306825">
    <property type="component" value="Chromosome"/>
</dbReference>
<comment type="similarity">
    <text evidence="1">Belongs to the XseB family.</text>
</comment>
<evidence type="ECO:0000256" key="4">
    <source>
        <dbReference type="ARBA" id="ARBA00022801"/>
    </source>
</evidence>
<keyword evidence="10" id="KW-1185">Reference proteome</keyword>
<dbReference type="RefSeq" id="WP_007472880.1">
    <property type="nucleotide sequence ID" value="NZ_ABCJ01000001.1"/>
</dbReference>
<reference evidence="8 10" key="2">
    <citation type="submission" date="2019-05" db="EMBL/GenBank/DDBJ databases">
        <title>A comparative analysis of the Nautiliaceae.</title>
        <authorList>
            <person name="Grosche A."/>
            <person name="Smedile F."/>
            <person name="Vetriani C."/>
        </authorList>
    </citation>
    <scope>NUCLEOTIDE SEQUENCE [LARGE SCALE GENOMIC DNA]</scope>
    <source>
        <strain evidence="8 10">TB-2</strain>
    </source>
</reference>
<evidence type="ECO:0000256" key="5">
    <source>
        <dbReference type="ARBA" id="ARBA00022839"/>
    </source>
</evidence>
<dbReference type="GO" id="GO:0008855">
    <property type="term" value="F:exodeoxyribonuclease VII activity"/>
    <property type="evidence" value="ECO:0007669"/>
    <property type="project" value="UniProtKB-UniRule"/>
</dbReference>
<evidence type="ECO:0000256" key="6">
    <source>
        <dbReference type="NCBIfam" id="TIGR01280"/>
    </source>
</evidence>
<gene>
    <name evidence="8" type="primary">xseB</name>
    <name evidence="7" type="ORF">CMTB2_01693</name>
    <name evidence="8" type="ORF">FE773_06465</name>
</gene>
<evidence type="ECO:0000256" key="2">
    <source>
        <dbReference type="ARBA" id="ARBA00022490"/>
    </source>
</evidence>
<dbReference type="Proteomes" id="UP000003288">
    <property type="component" value="Unassembled WGS sequence"/>
</dbReference>
<dbReference type="SUPFAM" id="SSF116842">
    <property type="entry name" value="XseB-like"/>
    <property type="match status" value="1"/>
</dbReference>
<dbReference type="InterPro" id="IPR037004">
    <property type="entry name" value="Exonuc_VII_ssu_sf"/>
</dbReference>